<dbReference type="Gene3D" id="3.30.565.10">
    <property type="entry name" value="Histidine kinase-like ATPase, C-terminal domain"/>
    <property type="match status" value="1"/>
</dbReference>
<evidence type="ECO:0000256" key="2">
    <source>
        <dbReference type="ARBA" id="ARBA00004236"/>
    </source>
</evidence>
<dbReference type="InterPro" id="IPR003661">
    <property type="entry name" value="HisK_dim/P_dom"/>
</dbReference>
<evidence type="ECO:0000256" key="7">
    <source>
        <dbReference type="ARBA" id="ARBA00022777"/>
    </source>
</evidence>
<dbReference type="PANTHER" id="PTHR43547">
    <property type="entry name" value="TWO-COMPONENT HISTIDINE KINASE"/>
    <property type="match status" value="1"/>
</dbReference>
<dbReference type="InterPro" id="IPR005467">
    <property type="entry name" value="His_kinase_dom"/>
</dbReference>
<comment type="catalytic activity">
    <reaction evidence="1">
        <text>ATP + protein L-histidine = ADP + protein N-phospho-L-histidine.</text>
        <dbReference type="EC" id="2.7.13.3"/>
    </reaction>
</comment>
<dbReference type="EMBL" id="SOGJ01000004">
    <property type="protein sequence ID" value="TFD01807.1"/>
    <property type="molecule type" value="Genomic_DNA"/>
</dbReference>
<dbReference type="PROSITE" id="PS50109">
    <property type="entry name" value="HIS_KIN"/>
    <property type="match status" value="1"/>
</dbReference>
<reference evidence="13 14" key="1">
    <citation type="submission" date="2019-03" db="EMBL/GenBank/DDBJ databases">
        <title>Genomics of glacier-inhabiting Cryobacterium strains.</title>
        <authorList>
            <person name="Liu Q."/>
            <person name="Xin Y.-H."/>
        </authorList>
    </citation>
    <scope>NUCLEOTIDE SEQUENCE [LARGE SCALE GENOMIC DNA]</scope>
    <source>
        <strain evidence="13 14">TMT4-23</strain>
    </source>
</reference>
<gene>
    <name evidence="13" type="ORF">E3O65_00445</name>
</gene>
<dbReference type="Pfam" id="PF02518">
    <property type="entry name" value="HATPase_c"/>
    <property type="match status" value="1"/>
</dbReference>
<feature type="transmembrane region" description="Helical" evidence="10">
    <location>
        <begin position="6"/>
        <end position="28"/>
    </location>
</feature>
<keyword evidence="14" id="KW-1185">Reference proteome</keyword>
<evidence type="ECO:0000256" key="3">
    <source>
        <dbReference type="ARBA" id="ARBA00012438"/>
    </source>
</evidence>
<keyword evidence="8 10" id="KW-1133">Transmembrane helix</keyword>
<dbReference type="SMART" id="SM00387">
    <property type="entry name" value="HATPase_c"/>
    <property type="match status" value="1"/>
</dbReference>
<feature type="domain" description="HAMP" evidence="12">
    <location>
        <begin position="92"/>
        <end position="144"/>
    </location>
</feature>
<evidence type="ECO:0000256" key="9">
    <source>
        <dbReference type="ARBA" id="ARBA00023012"/>
    </source>
</evidence>
<feature type="transmembrane region" description="Helical" evidence="10">
    <location>
        <begin position="40"/>
        <end position="64"/>
    </location>
</feature>
<dbReference type="SUPFAM" id="SSF55874">
    <property type="entry name" value="ATPase domain of HSP90 chaperone/DNA topoisomerase II/histidine kinase"/>
    <property type="match status" value="1"/>
</dbReference>
<evidence type="ECO:0000256" key="5">
    <source>
        <dbReference type="ARBA" id="ARBA00022679"/>
    </source>
</evidence>
<comment type="caution">
    <text evidence="13">The sequence shown here is derived from an EMBL/GenBank/DDBJ whole genome shotgun (WGS) entry which is preliminary data.</text>
</comment>
<dbReference type="GO" id="GO:0016301">
    <property type="term" value="F:kinase activity"/>
    <property type="evidence" value="ECO:0007669"/>
    <property type="project" value="UniProtKB-KW"/>
</dbReference>
<dbReference type="InterPro" id="IPR004358">
    <property type="entry name" value="Sig_transdc_His_kin-like_C"/>
</dbReference>
<evidence type="ECO:0000259" key="12">
    <source>
        <dbReference type="PROSITE" id="PS50885"/>
    </source>
</evidence>
<keyword evidence="4" id="KW-0597">Phosphoprotein</keyword>
<evidence type="ECO:0000256" key="10">
    <source>
        <dbReference type="SAM" id="Phobius"/>
    </source>
</evidence>
<sequence length="404" mass="41790">MSTDVLLAVSLFALACAVVVGGAGLLTLRLLSRTSLVLQLMVIALATVVSVVGGMAAVASQMYVSRHDLTVFYSVACVAGLVSLAMAAVLGRQLARDSRTLRSAAASIGRGERVASTDRHSNNEFTALAGELAATGERLAESRARENQIEESRRELIAWISHDLRTPLAGIRAMAEALEDGMVEDPQRYYTQMRGQVDRLTGMVDDLFELSKIHSGTLRLTLQPVSLYDLISDTVAGLWPIAQTKSLDLRFAGETGLTILADPRELSRVVGNLVMNAIQHSPAGSPIVVSVTSSAGAGSGSSAGAGAGSGAGSGFAAAEHAVISVTDAAGGIPEQDLGRVFEAGWRASGPRTPSVDPLGSGGAGLGLAIVQGIVRAHHGEVRVLNVAGGCRFEVLLPQHPVAAG</sequence>
<evidence type="ECO:0000313" key="13">
    <source>
        <dbReference type="EMBL" id="TFD01807.1"/>
    </source>
</evidence>
<keyword evidence="9" id="KW-0902">Two-component regulatory system</keyword>
<evidence type="ECO:0000313" key="14">
    <source>
        <dbReference type="Proteomes" id="UP000298355"/>
    </source>
</evidence>
<dbReference type="InterPro" id="IPR036097">
    <property type="entry name" value="HisK_dim/P_sf"/>
</dbReference>
<evidence type="ECO:0000256" key="4">
    <source>
        <dbReference type="ARBA" id="ARBA00022553"/>
    </source>
</evidence>
<keyword evidence="5" id="KW-0808">Transferase</keyword>
<evidence type="ECO:0000259" key="11">
    <source>
        <dbReference type="PROSITE" id="PS50109"/>
    </source>
</evidence>
<keyword evidence="10" id="KW-0472">Membrane</keyword>
<dbReference type="Pfam" id="PF00512">
    <property type="entry name" value="HisKA"/>
    <property type="match status" value="1"/>
</dbReference>
<evidence type="ECO:0000256" key="1">
    <source>
        <dbReference type="ARBA" id="ARBA00000085"/>
    </source>
</evidence>
<dbReference type="PROSITE" id="PS50885">
    <property type="entry name" value="HAMP"/>
    <property type="match status" value="1"/>
</dbReference>
<evidence type="ECO:0000256" key="8">
    <source>
        <dbReference type="ARBA" id="ARBA00022989"/>
    </source>
</evidence>
<dbReference type="SMART" id="SM00388">
    <property type="entry name" value="HisKA"/>
    <property type="match status" value="1"/>
</dbReference>
<dbReference type="InterPro" id="IPR003660">
    <property type="entry name" value="HAMP_dom"/>
</dbReference>
<keyword evidence="6 10" id="KW-0812">Transmembrane</keyword>
<protein>
    <recommendedName>
        <fullName evidence="3">histidine kinase</fullName>
        <ecNumber evidence="3">2.7.13.3</ecNumber>
    </recommendedName>
</protein>
<dbReference type="RefSeq" id="WP_134361790.1">
    <property type="nucleotide sequence ID" value="NZ_SOGJ01000004.1"/>
</dbReference>
<organism evidence="13 14">
    <name type="scientific">Cryobacterium breve</name>
    <dbReference type="NCBI Taxonomy" id="1259258"/>
    <lineage>
        <taxon>Bacteria</taxon>
        <taxon>Bacillati</taxon>
        <taxon>Actinomycetota</taxon>
        <taxon>Actinomycetes</taxon>
        <taxon>Micrococcales</taxon>
        <taxon>Microbacteriaceae</taxon>
        <taxon>Cryobacterium</taxon>
    </lineage>
</organism>
<dbReference type="PRINTS" id="PR00344">
    <property type="entry name" value="BCTRLSENSOR"/>
</dbReference>
<dbReference type="EC" id="2.7.13.3" evidence="3"/>
<accession>A0ABY2JDS7</accession>
<evidence type="ECO:0000256" key="6">
    <source>
        <dbReference type="ARBA" id="ARBA00022692"/>
    </source>
</evidence>
<name>A0ABY2JDS7_9MICO</name>
<dbReference type="InterPro" id="IPR003594">
    <property type="entry name" value="HATPase_dom"/>
</dbReference>
<dbReference type="InterPro" id="IPR036890">
    <property type="entry name" value="HATPase_C_sf"/>
</dbReference>
<dbReference type="Proteomes" id="UP000298355">
    <property type="component" value="Unassembled WGS sequence"/>
</dbReference>
<feature type="domain" description="Histidine kinase" evidence="11">
    <location>
        <begin position="159"/>
        <end position="400"/>
    </location>
</feature>
<feature type="transmembrane region" description="Helical" evidence="10">
    <location>
        <begin position="70"/>
        <end position="90"/>
    </location>
</feature>
<dbReference type="PANTHER" id="PTHR43547:SF2">
    <property type="entry name" value="HYBRID SIGNAL TRANSDUCTION HISTIDINE KINASE C"/>
    <property type="match status" value="1"/>
</dbReference>
<keyword evidence="7 13" id="KW-0418">Kinase</keyword>
<dbReference type="CDD" id="cd00082">
    <property type="entry name" value="HisKA"/>
    <property type="match status" value="1"/>
</dbReference>
<dbReference type="Gene3D" id="1.10.287.130">
    <property type="match status" value="1"/>
</dbReference>
<proteinExistence type="predicted"/>
<comment type="subcellular location">
    <subcellularLocation>
        <location evidence="2">Cell membrane</location>
    </subcellularLocation>
</comment>
<dbReference type="SUPFAM" id="SSF47384">
    <property type="entry name" value="Homodimeric domain of signal transducing histidine kinase"/>
    <property type="match status" value="1"/>
</dbReference>